<protein>
    <submittedName>
        <fullName evidence="1">Uncharacterized protein</fullName>
    </submittedName>
</protein>
<gene>
    <name evidence="1" type="ordered locus">Clos_1627</name>
</gene>
<accession>A8MGE7</accession>
<dbReference type="STRING" id="350688.Clos_1627"/>
<sequence length="141" mass="16958">MSTLFNSTYQSYRSYTERLAFKYDAQIVLKYIEKRIMECNQESIIYYKDKNIFEGRNMDNKILYVDLSGALSYKENTMINFYKPKNEIRVNKNRENNVLNNNIKEIIITEIVEGELIEFEVITNKGNYSKKIRLKFKYQKV</sequence>
<dbReference type="KEGG" id="aoe:Clos_1627"/>
<dbReference type="Proteomes" id="UP000000269">
    <property type="component" value="Chromosome"/>
</dbReference>
<name>A8MGE7_ALKOO</name>
<dbReference type="HOGENOM" id="CLU_1821325_0_0_9"/>
<dbReference type="EMBL" id="CP000853">
    <property type="protein sequence ID" value="ABW19170.1"/>
    <property type="molecule type" value="Genomic_DNA"/>
</dbReference>
<evidence type="ECO:0000313" key="1">
    <source>
        <dbReference type="EMBL" id="ABW19170.1"/>
    </source>
</evidence>
<dbReference type="eggNOG" id="COG4966">
    <property type="taxonomic scope" value="Bacteria"/>
</dbReference>
<dbReference type="AlphaFoldDB" id="A8MGE7"/>
<reference evidence="2" key="1">
    <citation type="submission" date="2007-10" db="EMBL/GenBank/DDBJ databases">
        <title>Complete genome of Alkaliphilus oremlandii OhILAs.</title>
        <authorList>
            <person name="Copeland A."/>
            <person name="Lucas S."/>
            <person name="Lapidus A."/>
            <person name="Barry K."/>
            <person name="Detter J.C."/>
            <person name="Glavina del Rio T."/>
            <person name="Hammon N."/>
            <person name="Israni S."/>
            <person name="Dalin E."/>
            <person name="Tice H."/>
            <person name="Pitluck S."/>
            <person name="Chain P."/>
            <person name="Malfatti S."/>
            <person name="Shin M."/>
            <person name="Vergez L."/>
            <person name="Schmutz J."/>
            <person name="Larimer F."/>
            <person name="Land M."/>
            <person name="Hauser L."/>
            <person name="Kyrpides N."/>
            <person name="Mikhailova N."/>
            <person name="Stolz J.F."/>
            <person name="Dawson A."/>
            <person name="Fisher E."/>
            <person name="Crable B."/>
            <person name="Perera E."/>
            <person name="Lisak J."/>
            <person name="Ranganathan M."/>
            <person name="Basu P."/>
            <person name="Richardson P."/>
        </authorList>
    </citation>
    <scope>NUCLEOTIDE SEQUENCE [LARGE SCALE GENOMIC DNA]</scope>
    <source>
        <strain evidence="2">OhILAs</strain>
    </source>
</reference>
<keyword evidence="2" id="KW-1185">Reference proteome</keyword>
<organism evidence="1 2">
    <name type="scientific">Alkaliphilus oremlandii (strain OhILAs)</name>
    <name type="common">Clostridium oremlandii (strain OhILAs)</name>
    <dbReference type="NCBI Taxonomy" id="350688"/>
    <lineage>
        <taxon>Bacteria</taxon>
        <taxon>Bacillati</taxon>
        <taxon>Bacillota</taxon>
        <taxon>Clostridia</taxon>
        <taxon>Peptostreptococcales</taxon>
        <taxon>Natronincolaceae</taxon>
        <taxon>Alkaliphilus</taxon>
    </lineage>
</organism>
<proteinExistence type="predicted"/>
<evidence type="ECO:0000313" key="2">
    <source>
        <dbReference type="Proteomes" id="UP000000269"/>
    </source>
</evidence>